<dbReference type="EMBL" id="ASHM01009358">
    <property type="protein sequence ID" value="PNY17431.1"/>
    <property type="molecule type" value="Genomic_DNA"/>
</dbReference>
<accession>A0A2K3PQ79</accession>
<comment type="caution">
    <text evidence="2">The sequence shown here is derived from an EMBL/GenBank/DDBJ whole genome shotgun (WGS) entry which is preliminary data.</text>
</comment>
<name>A0A2K3PQ79_TRIPR</name>
<dbReference type="PROSITE" id="PS50181">
    <property type="entry name" value="FBOX"/>
    <property type="match status" value="1"/>
</dbReference>
<dbReference type="InterPro" id="IPR045026">
    <property type="entry name" value="LIMYB"/>
</dbReference>
<dbReference type="InterPro" id="IPR053781">
    <property type="entry name" value="F-box_AtFBL13-like"/>
</dbReference>
<sequence>MSKSVDEVIMIPPKKRARRDDNEDSLSDLPDCVLLHILSFLNSKHAVQTCILSTRWKHLWKRIPTLILHSSTFSTVKLFATFVTRILTLRDSSTALHALEFQRRGIIETKLLTMILNYVCSHNTHIQRLEIDVTADVCPILSCFSKCRALTSLKLSVCPKSYTKTLFPKSLNLPLLTSLDLAYFTFCGGENDCAEPFSAFTKLNSLVIRGCKVKDAQILSISSETLVDLTMHRFSSKFSQIKLSTPSLFTFTFTGIPVQKICGNGLSSVRQVNIDAPDYATSVEYALVLLTWLQDLVSVESLIVTSTTLQVLSLVPDLFEVKLPSLCNLKSLEVELIPLYSGFLLFYMEEVMLKKAAAKSRKEAAKLRKAFKAGLKPPPIPDGIVGFLLQNSPASKVNITTGCPSSFNLKQVEESVKGVKNINYCSKFAAPASSAVPASAAESASAVAPASAAKMATNVDNSDSMLWPDLVTKAFIDIMVDEVTKGNMPNGVFLTGTWTSMTTRLNSITKRSYKKEQLQEKMHGLRAMFHEFYSLLQNTGFQWNAETNTVTASEEVWQNYLKTHDKASQFQKKGCDHYKLLEIIFNKNNETDVLHYSSIQDQPNSIVNELNNQYLNTESANNARVDNDSSDNDIQVEQIIHSGKQKIQVKDLTSMKESTSHQVGDALVAQAKIVEASSSHLTVDCSLTKCVVALEEIRDISDDIFGKALEKFKDPDWREMFIAMSNDRRRGWLFRL</sequence>
<evidence type="ECO:0000313" key="2">
    <source>
        <dbReference type="EMBL" id="PNY17431.1"/>
    </source>
</evidence>
<evidence type="ECO:0000259" key="1">
    <source>
        <dbReference type="PROSITE" id="PS50181"/>
    </source>
</evidence>
<dbReference type="SUPFAM" id="SSF52047">
    <property type="entry name" value="RNI-like"/>
    <property type="match status" value="1"/>
</dbReference>
<feature type="domain" description="F-box" evidence="1">
    <location>
        <begin position="23"/>
        <end position="76"/>
    </location>
</feature>
<dbReference type="InterPro" id="IPR024752">
    <property type="entry name" value="Myb/SANT-like_dom"/>
</dbReference>
<dbReference type="Gene3D" id="3.80.10.10">
    <property type="entry name" value="Ribonuclease Inhibitor"/>
    <property type="match status" value="1"/>
</dbReference>
<dbReference type="Pfam" id="PF00646">
    <property type="entry name" value="F-box"/>
    <property type="match status" value="1"/>
</dbReference>
<dbReference type="PANTHER" id="PTHR47584:SF14">
    <property type="entry name" value="L10-INTERACTING MYB DOMAIN-CONTAINING PROTEIN-LIKE"/>
    <property type="match status" value="1"/>
</dbReference>
<dbReference type="InterPro" id="IPR032675">
    <property type="entry name" value="LRR_dom_sf"/>
</dbReference>
<evidence type="ECO:0000313" key="3">
    <source>
        <dbReference type="Proteomes" id="UP000236291"/>
    </source>
</evidence>
<dbReference type="Gene3D" id="1.20.1280.50">
    <property type="match status" value="1"/>
</dbReference>
<dbReference type="InterPro" id="IPR036047">
    <property type="entry name" value="F-box-like_dom_sf"/>
</dbReference>
<dbReference type="AlphaFoldDB" id="A0A2K3PQ79"/>
<reference evidence="2 3" key="1">
    <citation type="journal article" date="2014" name="Am. J. Bot.">
        <title>Genome assembly and annotation for red clover (Trifolium pratense; Fabaceae).</title>
        <authorList>
            <person name="Istvanek J."/>
            <person name="Jaros M."/>
            <person name="Krenek A."/>
            <person name="Repkova J."/>
        </authorList>
    </citation>
    <scope>NUCLEOTIDE SEQUENCE [LARGE SCALE GENOMIC DNA]</scope>
    <source>
        <strain evidence="3">cv. Tatra</strain>
        <tissue evidence="2">Young leaves</tissue>
    </source>
</reference>
<gene>
    <name evidence="2" type="ORF">L195_g014174</name>
</gene>
<dbReference type="PANTHER" id="PTHR47584">
    <property type="match status" value="1"/>
</dbReference>
<dbReference type="ExpressionAtlas" id="A0A2K3PQ79">
    <property type="expression patterns" value="baseline"/>
</dbReference>
<dbReference type="Pfam" id="PF12776">
    <property type="entry name" value="Myb_DNA-bind_3"/>
    <property type="match status" value="1"/>
</dbReference>
<dbReference type="InterPro" id="IPR001810">
    <property type="entry name" value="F-box_dom"/>
</dbReference>
<proteinExistence type="predicted"/>
<dbReference type="CDD" id="cd22160">
    <property type="entry name" value="F-box_AtFBL13-like"/>
    <property type="match status" value="1"/>
</dbReference>
<dbReference type="Proteomes" id="UP000236291">
    <property type="component" value="Unassembled WGS sequence"/>
</dbReference>
<reference evidence="2 3" key="2">
    <citation type="journal article" date="2017" name="Front. Plant Sci.">
        <title>Gene Classification and Mining of Molecular Markers Useful in Red Clover (Trifolium pratense) Breeding.</title>
        <authorList>
            <person name="Istvanek J."/>
            <person name="Dluhosova J."/>
            <person name="Dluhos P."/>
            <person name="Patkova L."/>
            <person name="Nedelnik J."/>
            <person name="Repkova J."/>
        </authorList>
    </citation>
    <scope>NUCLEOTIDE SEQUENCE [LARGE SCALE GENOMIC DNA]</scope>
    <source>
        <strain evidence="3">cv. Tatra</strain>
        <tissue evidence="2">Young leaves</tissue>
    </source>
</reference>
<protein>
    <submittedName>
        <fullName evidence="2">F-box family protein</fullName>
    </submittedName>
</protein>
<organism evidence="2 3">
    <name type="scientific">Trifolium pratense</name>
    <name type="common">Red clover</name>
    <dbReference type="NCBI Taxonomy" id="57577"/>
    <lineage>
        <taxon>Eukaryota</taxon>
        <taxon>Viridiplantae</taxon>
        <taxon>Streptophyta</taxon>
        <taxon>Embryophyta</taxon>
        <taxon>Tracheophyta</taxon>
        <taxon>Spermatophyta</taxon>
        <taxon>Magnoliopsida</taxon>
        <taxon>eudicotyledons</taxon>
        <taxon>Gunneridae</taxon>
        <taxon>Pentapetalae</taxon>
        <taxon>rosids</taxon>
        <taxon>fabids</taxon>
        <taxon>Fabales</taxon>
        <taxon>Fabaceae</taxon>
        <taxon>Papilionoideae</taxon>
        <taxon>50 kb inversion clade</taxon>
        <taxon>NPAAA clade</taxon>
        <taxon>Hologalegina</taxon>
        <taxon>IRL clade</taxon>
        <taxon>Trifolieae</taxon>
        <taxon>Trifolium</taxon>
    </lineage>
</organism>
<dbReference type="SUPFAM" id="SSF81383">
    <property type="entry name" value="F-box domain"/>
    <property type="match status" value="1"/>
</dbReference>